<dbReference type="CDD" id="cd00270">
    <property type="entry name" value="MATH_TRAF_C"/>
    <property type="match status" value="1"/>
</dbReference>
<evidence type="ECO:0000313" key="4">
    <source>
        <dbReference type="Proteomes" id="UP001652625"/>
    </source>
</evidence>
<dbReference type="GeneID" id="100205980"/>
<dbReference type="PANTHER" id="PTHR10131">
    <property type="entry name" value="TNF RECEPTOR ASSOCIATED FACTOR"/>
    <property type="match status" value="1"/>
</dbReference>
<reference evidence="5" key="1">
    <citation type="submission" date="2025-08" db="UniProtKB">
        <authorList>
            <consortium name="RefSeq"/>
        </authorList>
    </citation>
    <scope>IDENTIFICATION</scope>
</reference>
<dbReference type="InterPro" id="IPR012227">
    <property type="entry name" value="TNF_rcpt-assoc_TRAF_met"/>
</dbReference>
<accession>A0ABM4CXK8</accession>
<dbReference type="RefSeq" id="XP_002161248.2">
    <property type="nucleotide sequence ID" value="XM_002161212.5"/>
</dbReference>
<protein>
    <submittedName>
        <fullName evidence="5">TNF receptor-associated factor 3</fullName>
    </submittedName>
</protein>
<organism evidence="4 5">
    <name type="scientific">Hydra vulgaris</name>
    <name type="common">Hydra</name>
    <name type="synonym">Hydra attenuata</name>
    <dbReference type="NCBI Taxonomy" id="6087"/>
    <lineage>
        <taxon>Eukaryota</taxon>
        <taxon>Metazoa</taxon>
        <taxon>Cnidaria</taxon>
        <taxon>Hydrozoa</taxon>
        <taxon>Hydroidolina</taxon>
        <taxon>Anthoathecata</taxon>
        <taxon>Aplanulata</taxon>
        <taxon>Hydridae</taxon>
        <taxon>Hydra</taxon>
    </lineage>
</organism>
<keyword evidence="5" id="KW-0675">Receptor</keyword>
<dbReference type="PROSITE" id="PS50144">
    <property type="entry name" value="MATH"/>
    <property type="match status" value="1"/>
</dbReference>
<feature type="coiled-coil region" evidence="1">
    <location>
        <begin position="124"/>
        <end position="179"/>
    </location>
</feature>
<dbReference type="PIRSF" id="PIRSF015614">
    <property type="entry name" value="TRAF"/>
    <property type="match status" value="1"/>
</dbReference>
<feature type="domain" description="MATH" evidence="3">
    <location>
        <begin position="182"/>
        <end position="328"/>
    </location>
</feature>
<keyword evidence="4" id="KW-1185">Reference proteome</keyword>
<dbReference type="InterPro" id="IPR049342">
    <property type="entry name" value="TRAF1-6_MATH_dom"/>
</dbReference>
<dbReference type="Gene3D" id="2.60.210.10">
    <property type="entry name" value="Apoptosis, Tumor Necrosis Factor Receptor Associated Protein 2, Chain A"/>
    <property type="match status" value="1"/>
</dbReference>
<sequence length="336" mass="38913">MQEDEENTHNIEMPLESRTGPEGQSSRKILSSNEEASKIVEKSEDMMETLKYCKFSKIGCKFTGNRFEVDLHMDIASEKHLDYVLKSIQEIKSEYIKKENKVIAKHDSKLKVLQEYICKQNNAIKDLHETNRQLETSARDFEVQLTSISASNSKLIDEMNRLKIQLITLQEELLEHKDINFTGCLMWKITEVSVHITNAVKKQNLSIYSKPFYTSRYGYKIRAQLFLNGLGCNTGQYASIYFHLLPTDHDNILSWPFRHKISFSLLDQSGDKTKNISYALCPSVDDKQFKQPSVNMSEGKGFNKFFSIEELKRDNYVKQDCAYIKIRIHCKTSSSN</sequence>
<dbReference type="SUPFAM" id="SSF49599">
    <property type="entry name" value="TRAF domain-like"/>
    <property type="match status" value="1"/>
</dbReference>
<dbReference type="RefSeq" id="XP_065666675.1">
    <property type="nucleotide sequence ID" value="XM_065810603.1"/>
</dbReference>
<keyword evidence="1" id="KW-0175">Coiled coil</keyword>
<evidence type="ECO:0000313" key="5">
    <source>
        <dbReference type="RefSeq" id="XP_065666675.1"/>
    </source>
</evidence>
<feature type="compositionally biased region" description="Polar residues" evidence="2">
    <location>
        <begin position="22"/>
        <end position="34"/>
    </location>
</feature>
<proteinExistence type="predicted"/>
<feature type="region of interest" description="Disordered" evidence="2">
    <location>
        <begin position="1"/>
        <end position="35"/>
    </location>
</feature>
<evidence type="ECO:0000259" key="3">
    <source>
        <dbReference type="PROSITE" id="PS50144"/>
    </source>
</evidence>
<dbReference type="Proteomes" id="UP001652625">
    <property type="component" value="Chromosome 11"/>
</dbReference>
<gene>
    <name evidence="5" type="primary">LOC100205980</name>
</gene>
<name>A0ABM4CXK8_HYDVU</name>
<dbReference type="PANTHER" id="PTHR10131:SF148">
    <property type="entry name" value="TNF RECEPTOR-ASSOCIATED FACTOR"/>
    <property type="match status" value="1"/>
</dbReference>
<dbReference type="InterPro" id="IPR002083">
    <property type="entry name" value="MATH/TRAF_dom"/>
</dbReference>
<dbReference type="Pfam" id="PF21355">
    <property type="entry name" value="TRAF-mep_MATH"/>
    <property type="match status" value="1"/>
</dbReference>
<dbReference type="InterPro" id="IPR008974">
    <property type="entry name" value="TRAF-like"/>
</dbReference>
<evidence type="ECO:0000256" key="2">
    <source>
        <dbReference type="SAM" id="MobiDB-lite"/>
    </source>
</evidence>
<dbReference type="SMART" id="SM00061">
    <property type="entry name" value="MATH"/>
    <property type="match status" value="1"/>
</dbReference>
<evidence type="ECO:0000256" key="1">
    <source>
        <dbReference type="SAM" id="Coils"/>
    </source>
</evidence>